<keyword evidence="2" id="KW-1185">Reference proteome</keyword>
<dbReference type="EMBL" id="CM042882">
    <property type="protein sequence ID" value="KAI4381191.1"/>
    <property type="molecule type" value="Genomic_DNA"/>
</dbReference>
<sequence length="365" mass="41423">MKTLGDMPKETESTRQIGSHDAVYPNRFHTAGPPNLPPPNWRDLLQSHWDEDGPRRALMACFVQAVYLLELDRQQNRSDNSSLAPYWWLQFRYKLVRTLFDDRDGSIFGTLLEWDRSNAMSSFIVVRPAGLPKAVLALRGTILKSPTILRDFEDDFRFLIQENLKGSRRFSVTLDLLRSVIIRHGSSKVCIAGHSLGAGFALQVGKALAKEGIYVDAHLFNPPAISLARGLGDMKEKAARVVWKKLRLIIPSSSKNESDGTSPVSKDKNRYPQGKKQWVPNSYVNDQGYICCRYIDPERKASKGSVAAARLFVRSKGKQKFMEAHGLQQWWSNEDNKELALQSSELINKQLRSLYNSSPQKKNFK</sequence>
<reference evidence="2" key="1">
    <citation type="journal article" date="2023" name="Front. Plant Sci.">
        <title>Chromosomal-level genome assembly of Melastoma candidum provides insights into trichome evolution.</title>
        <authorList>
            <person name="Zhong Y."/>
            <person name="Wu W."/>
            <person name="Sun C."/>
            <person name="Zou P."/>
            <person name="Liu Y."/>
            <person name="Dai S."/>
            <person name="Zhou R."/>
        </authorList>
    </citation>
    <scope>NUCLEOTIDE SEQUENCE [LARGE SCALE GENOMIC DNA]</scope>
</reference>
<evidence type="ECO:0000313" key="1">
    <source>
        <dbReference type="EMBL" id="KAI4381191.1"/>
    </source>
</evidence>
<evidence type="ECO:0000313" key="2">
    <source>
        <dbReference type="Proteomes" id="UP001057402"/>
    </source>
</evidence>
<organism evidence="1 2">
    <name type="scientific">Melastoma candidum</name>
    <dbReference type="NCBI Taxonomy" id="119954"/>
    <lineage>
        <taxon>Eukaryota</taxon>
        <taxon>Viridiplantae</taxon>
        <taxon>Streptophyta</taxon>
        <taxon>Embryophyta</taxon>
        <taxon>Tracheophyta</taxon>
        <taxon>Spermatophyta</taxon>
        <taxon>Magnoliopsida</taxon>
        <taxon>eudicotyledons</taxon>
        <taxon>Gunneridae</taxon>
        <taxon>Pentapetalae</taxon>
        <taxon>rosids</taxon>
        <taxon>malvids</taxon>
        <taxon>Myrtales</taxon>
        <taxon>Melastomataceae</taxon>
        <taxon>Melastomatoideae</taxon>
        <taxon>Melastomateae</taxon>
        <taxon>Melastoma</taxon>
    </lineage>
</organism>
<dbReference type="Proteomes" id="UP001057402">
    <property type="component" value="Chromosome 3"/>
</dbReference>
<comment type="caution">
    <text evidence="1">The sequence shown here is derived from an EMBL/GenBank/DDBJ whole genome shotgun (WGS) entry which is preliminary data.</text>
</comment>
<proteinExistence type="predicted"/>
<protein>
    <submittedName>
        <fullName evidence="1">Uncharacterized protein</fullName>
    </submittedName>
</protein>
<gene>
    <name evidence="1" type="ORF">MLD38_007290</name>
</gene>
<accession>A0ACB9RSJ3</accession>
<name>A0ACB9RSJ3_9MYRT</name>